<dbReference type="AlphaFoldDB" id="A0AAN6MMH0"/>
<dbReference type="SUPFAM" id="SSF58022">
    <property type="entry name" value="XRCC4, C-terminal oligomerization domain"/>
    <property type="match status" value="1"/>
</dbReference>
<evidence type="ECO:0008006" key="5">
    <source>
        <dbReference type="Google" id="ProtNLM"/>
    </source>
</evidence>
<keyword evidence="1" id="KW-0175">Coiled coil</keyword>
<sequence>MAASHIIRVPRTDEDGAFVLGEVTPSGSKPLNVKFVATEGEEPYVVKLRHDRIGELKASSAPCSPEEWESILKALLLGSEPIEGIEAGAEANVGKSITITIRRRVAGINQRLGALTLNHKADEAIQLFDWCAAAALAREKLQTNVVAERAKVSDLEARIAELKSQLNELTESKKAREDELLEKFCELLNEKKVKIREQQLLLSTAQVDPSRLDAARAAQAARSKSPEDRKPAIPRTIKRKATSDVAGVDDDSDSDDRFEKVTAGVDKMDVDPAPQERKESHDSEEDRETTDDGEATATGSEVEDEEAPPPPPPPAARQQPKPQPKGRAAASTSKAGKGKNISILPKRTLRKPTQKATSPPPAEGSEIESDDEL</sequence>
<dbReference type="InterPro" id="IPR014751">
    <property type="entry name" value="XRCC4-like_C"/>
</dbReference>
<feature type="compositionally biased region" description="Low complexity" evidence="2">
    <location>
        <begin position="316"/>
        <end position="339"/>
    </location>
</feature>
<gene>
    <name evidence="3" type="ORF">C8A05DRAFT_15050</name>
</gene>
<dbReference type="EMBL" id="MU855477">
    <property type="protein sequence ID" value="KAK3902968.1"/>
    <property type="molecule type" value="Genomic_DNA"/>
</dbReference>
<proteinExistence type="predicted"/>
<reference evidence="3" key="2">
    <citation type="submission" date="2023-05" db="EMBL/GenBank/DDBJ databases">
        <authorList>
            <consortium name="Lawrence Berkeley National Laboratory"/>
            <person name="Steindorff A."/>
            <person name="Hensen N."/>
            <person name="Bonometti L."/>
            <person name="Westerberg I."/>
            <person name="Brannstrom I.O."/>
            <person name="Guillou S."/>
            <person name="Cros-Aarteil S."/>
            <person name="Calhoun S."/>
            <person name="Haridas S."/>
            <person name="Kuo A."/>
            <person name="Mondo S."/>
            <person name="Pangilinan J."/>
            <person name="Riley R."/>
            <person name="Labutti K."/>
            <person name="Andreopoulos B."/>
            <person name="Lipzen A."/>
            <person name="Chen C."/>
            <person name="Yanf M."/>
            <person name="Daum C."/>
            <person name="Ng V."/>
            <person name="Clum A."/>
            <person name="Ohm R."/>
            <person name="Martin F."/>
            <person name="Silar P."/>
            <person name="Natvig D."/>
            <person name="Lalanne C."/>
            <person name="Gautier V."/>
            <person name="Ament-Velasquez S.L."/>
            <person name="Kruys A."/>
            <person name="Hutchinson M.I."/>
            <person name="Powell A.J."/>
            <person name="Barry K."/>
            <person name="Miller A.N."/>
            <person name="Grigoriev I.V."/>
            <person name="Debuchy R."/>
            <person name="Gladieux P."/>
            <person name="Thoren M.H."/>
            <person name="Johannesson H."/>
        </authorList>
    </citation>
    <scope>NUCLEOTIDE SEQUENCE</scope>
    <source>
        <strain evidence="3">CBS 103.79</strain>
    </source>
</reference>
<reference evidence="3" key="1">
    <citation type="journal article" date="2023" name="Mol. Phylogenet. Evol.">
        <title>Genome-scale phylogeny and comparative genomics of the fungal order Sordariales.</title>
        <authorList>
            <person name="Hensen N."/>
            <person name="Bonometti L."/>
            <person name="Westerberg I."/>
            <person name="Brannstrom I.O."/>
            <person name="Guillou S."/>
            <person name="Cros-Aarteil S."/>
            <person name="Calhoun S."/>
            <person name="Haridas S."/>
            <person name="Kuo A."/>
            <person name="Mondo S."/>
            <person name="Pangilinan J."/>
            <person name="Riley R."/>
            <person name="LaButti K."/>
            <person name="Andreopoulos B."/>
            <person name="Lipzen A."/>
            <person name="Chen C."/>
            <person name="Yan M."/>
            <person name="Daum C."/>
            <person name="Ng V."/>
            <person name="Clum A."/>
            <person name="Steindorff A."/>
            <person name="Ohm R.A."/>
            <person name="Martin F."/>
            <person name="Silar P."/>
            <person name="Natvig D.O."/>
            <person name="Lalanne C."/>
            <person name="Gautier V."/>
            <person name="Ament-Velasquez S.L."/>
            <person name="Kruys A."/>
            <person name="Hutchinson M.I."/>
            <person name="Powell A.J."/>
            <person name="Barry K."/>
            <person name="Miller A.N."/>
            <person name="Grigoriev I.V."/>
            <person name="Debuchy R."/>
            <person name="Gladieux P."/>
            <person name="Hiltunen Thoren M."/>
            <person name="Johannesson H."/>
        </authorList>
    </citation>
    <scope>NUCLEOTIDE SEQUENCE</scope>
    <source>
        <strain evidence="3">CBS 103.79</strain>
    </source>
</reference>
<comment type="caution">
    <text evidence="3">The sequence shown here is derived from an EMBL/GenBank/DDBJ whole genome shotgun (WGS) entry which is preliminary data.</text>
</comment>
<feature type="coiled-coil region" evidence="1">
    <location>
        <begin position="138"/>
        <end position="179"/>
    </location>
</feature>
<dbReference type="Proteomes" id="UP001303889">
    <property type="component" value="Unassembled WGS sequence"/>
</dbReference>
<protein>
    <recommendedName>
        <fullName evidence="5">Mitotic apparatus protein p62</fullName>
    </recommendedName>
</protein>
<evidence type="ECO:0000256" key="2">
    <source>
        <dbReference type="SAM" id="MobiDB-lite"/>
    </source>
</evidence>
<feature type="region of interest" description="Disordered" evidence="2">
    <location>
        <begin position="213"/>
        <end position="373"/>
    </location>
</feature>
<feature type="compositionally biased region" description="Basic and acidic residues" evidence="2">
    <location>
        <begin position="255"/>
        <end position="281"/>
    </location>
</feature>
<dbReference type="PANTHER" id="PTHR42067">
    <property type="entry name" value="YALI0C15378P"/>
    <property type="match status" value="1"/>
</dbReference>
<dbReference type="PANTHER" id="PTHR42067:SF1">
    <property type="entry name" value="MITOTIC APPARATUS PROTEIN P62"/>
    <property type="match status" value="1"/>
</dbReference>
<feature type="compositionally biased region" description="Acidic residues" evidence="2">
    <location>
        <begin position="282"/>
        <end position="294"/>
    </location>
</feature>
<keyword evidence="4" id="KW-1185">Reference proteome</keyword>
<name>A0AAN6MMH0_9PEZI</name>
<organism evidence="3 4">
    <name type="scientific">Staphylotrichum tortipilum</name>
    <dbReference type="NCBI Taxonomy" id="2831512"/>
    <lineage>
        <taxon>Eukaryota</taxon>
        <taxon>Fungi</taxon>
        <taxon>Dikarya</taxon>
        <taxon>Ascomycota</taxon>
        <taxon>Pezizomycotina</taxon>
        <taxon>Sordariomycetes</taxon>
        <taxon>Sordariomycetidae</taxon>
        <taxon>Sordariales</taxon>
        <taxon>Chaetomiaceae</taxon>
        <taxon>Staphylotrichum</taxon>
    </lineage>
</organism>
<dbReference type="Gene3D" id="1.20.5.370">
    <property type="match status" value="1"/>
</dbReference>
<accession>A0AAN6MMH0</accession>
<evidence type="ECO:0000256" key="1">
    <source>
        <dbReference type="SAM" id="Coils"/>
    </source>
</evidence>
<evidence type="ECO:0000313" key="4">
    <source>
        <dbReference type="Proteomes" id="UP001303889"/>
    </source>
</evidence>
<evidence type="ECO:0000313" key="3">
    <source>
        <dbReference type="EMBL" id="KAK3902968.1"/>
    </source>
</evidence>